<dbReference type="GO" id="GO:0005524">
    <property type="term" value="F:ATP binding"/>
    <property type="evidence" value="ECO:0007669"/>
    <property type="project" value="UniProtKB-UniRule"/>
</dbReference>
<comment type="similarity">
    <text evidence="12">Belongs to the TRAFAC class myosin-kinesin ATPase superfamily. Myosin family.</text>
</comment>
<comment type="subcellular location">
    <subcellularLocation>
        <location evidence="1">Cell membrane</location>
        <topology evidence="1">Multi-pass membrane protein</topology>
    </subcellularLocation>
</comment>
<dbReference type="SUPFAM" id="SSF55856">
    <property type="entry name" value="Cytochrome b5-like heme/steroid binding domain"/>
    <property type="match status" value="1"/>
</dbReference>
<dbReference type="Gene3D" id="3.10.120.10">
    <property type="entry name" value="Cytochrome b5-like heme/steroid binding domain"/>
    <property type="match status" value="1"/>
</dbReference>
<dbReference type="InterPro" id="IPR036961">
    <property type="entry name" value="Kinesin_motor_dom_sf"/>
</dbReference>
<keyword evidence="10 12" id="KW-0505">Motor protein</keyword>
<evidence type="ECO:0000256" key="7">
    <source>
        <dbReference type="ARBA" id="ARBA00022989"/>
    </source>
</evidence>
<dbReference type="Pfam" id="PF03142">
    <property type="entry name" value="Chitin_synth_2"/>
    <property type="match status" value="1"/>
</dbReference>
<feature type="compositionally biased region" description="Polar residues" evidence="13">
    <location>
        <begin position="1783"/>
        <end position="1799"/>
    </location>
</feature>
<evidence type="ECO:0000313" key="18">
    <source>
        <dbReference type="EMBL" id="OZJ06628.1"/>
    </source>
</evidence>
<proteinExistence type="inferred from homology"/>
<feature type="region of interest" description="Disordered" evidence="13">
    <location>
        <begin position="1773"/>
        <end position="1843"/>
    </location>
</feature>
<dbReference type="SMART" id="SM01117">
    <property type="entry name" value="Cyt-b5"/>
    <property type="match status" value="2"/>
</dbReference>
<keyword evidence="9 14" id="KW-0472">Membrane</keyword>
<dbReference type="InterPro" id="IPR004835">
    <property type="entry name" value="Chitin_synth"/>
</dbReference>
<dbReference type="InterPro" id="IPR014876">
    <property type="entry name" value="DEK_C"/>
</dbReference>
<dbReference type="InterPro" id="IPR001609">
    <property type="entry name" value="Myosin_head_motor_dom-like"/>
</dbReference>
<dbReference type="Gene3D" id="3.90.550.10">
    <property type="entry name" value="Spore Coat Polysaccharide Biosynthesis Protein SpsA, Chain A"/>
    <property type="match status" value="1"/>
</dbReference>
<dbReference type="GO" id="GO:0005886">
    <property type="term" value="C:plasma membrane"/>
    <property type="evidence" value="ECO:0007669"/>
    <property type="project" value="UniProtKB-SubCell"/>
</dbReference>
<dbReference type="SMART" id="SM00242">
    <property type="entry name" value="MYSc"/>
    <property type="match status" value="1"/>
</dbReference>
<evidence type="ECO:0000313" key="19">
    <source>
        <dbReference type="Proteomes" id="UP000242875"/>
    </source>
</evidence>
<sequence length="1996" mass="223274">MFKKAPATPSTVHVDDVCELSVVNTEAVVNLLKVRTERDARYTALGSDSVIVVAPSTHTFAYTNVISANDKEAEQSVNYLSQYKDVSSGQTLAPHAFALVNRAYLRMRRMGGDQSLIFCGESGSGKSYTSRLAIHHLTTLSSHKTTTKIHAQVIQSHAVLSAFGNATTGEQADASRFGKYVEIQFNERGRMIGQKLMHYVLEKDRVIIARDGERNFHAFYALLAGAEPDERQALHLDSGHEWRYIPQHAGSQRITRRVDAQAFADIKAALKTVGFHKKHIAQIFQLLATILHLGDLEFVEDANHTQGACYVKDIETLELVADFLGVDARALENVLTYKTQIIKKDITTMFLHVEQAEKQRDALAKALYSLLFTWLVEYLNTKLCKDDFANYIGIVDFPGVEAWNPLAERNGALRNASLQQFCVNYANERLFNFCQQSLFESSTSLAQAEGLQPLVSGNVPPYFDNSACISLFDTPNTGLIALLDEQTSSPKRTDSRSLLDSFVKYNNSHDSFSIKSATAQTGAPRRLFAIQHYDTQVAYDPTSFLSDNADDLSADFVSLFRGGVEVGLPGSTNSFIKALFMEKSIKTERHPRNNTAIVAAKQDVKPMRSPSTRRPNRGANVTDEKTPPLPGQAEPSPLPHLTLASGLQSSMTDMLTSLRQTTSWFFFCLNPCNVERTQTTLFDARAVTNQVRAFGLAELAMLRQRYPARIDFDHAEFWDRYGDQLKALGIDANRPLRGRLDQARDIPGWGLAALAIGSTKVLLSESAWRQLEDTLRSKGKDEQRRAKENTKVITTNESPGPTELRREDSFGGDNMSDSQRSYSSNADLIVGSMAIAGEKAAVSLPSGKHASKQNLHKGPGYVDDRSFFSEDARSFYSEEDYYLEERSFNYPEGDSVYGSEAYATPASASKVMEAKNMLVSEKSVVDQTDPVTKADPGRRKWVFLTWLLTWWLPSPFLKWCGRMKRPDVRMAWREKVALCILILFMCAAMIIFIAFFGQWVCPHQDVYEQSELQAHNANSGSAFVAIRGEVFDLQNFAPRHWASDIIPQKSILAYGGTDATNLFPVQVSDVCEGTTGSISPEVTLDFQFNLTDPNAQYHDFRYFTTDYRPNWYFDQMVMLRSQFRMGFLGYEPSDIQNQANNAVNMGGINTVRSWAIIDNNVYDLTYYLMGGRLTRAPPGQTPTNASTDFMDQNLVELFRTNAGQDITASFAALPMDSTLRNRMLVCLRNLFFVGIVDNRNSPKCLFAENLMLIISCLLASVILFKFLAALQLGTKREPEEYDKFIICQVPCYTEDEESLRKTIDSLAVMKYDDKRKLLFVICDGNIVGSGNDRSTPRIVLDILGVDPDLDPEPLSFESLGDGLKQHNMGKVYSGLYECNGHVVPFVVVAKVGLPTERQKPGNRGKRDSQMILMKFLNHVHFDSEMTPMELELYHQLKNVIGVNPSFYEFVMMVDADTVVDPDSLNRMVSCFVHDSKIVGLCGETALANEKDTWVTMIQVYEYYISHHMSKAFESLFGSVTCLPGCFCMYRLRSTVKNQPLLISNQMINDYSVNVVDTLHKKNLLHLGEDRYLTTLILKHFPNYKTKFTPDASCKTMAPELWSVLLSQRRRWINSTVHNLLELMFLPQLCGFCCFSMRFVVMLDLFGTLVMPAVMVYLVYLIVEAATTSSGVPIFSIVTLAAVYGLQALIFIIRRKWEHIGWMIFYILAIPVFSFAIPIYSFWHFDDFSWGNTRIVTGDKGQKVEVLVDEGKFDPASIPRKRWSEYEQELWEGASQHSRDSRATSRSGGMSHYSNPNRQPRSAPGSVYGGAESVYSAGGIPRARSPGPHAFDAQSMQSRPMSGYSVRMTNRSDARLSIAPSDILSSHGSFLRGNGSEADISMYGGAMGADARNSMLMPGGTSVMEQYYASGPGSTIGGAFSNQRSPTPSNQFPSGLSAGPSDHVLLQEIKRILSGADLMSITKKQVRDELSQIFGVDMNKRKDFINSCIEQILQGRL</sequence>
<keyword evidence="5" id="KW-0808">Transferase</keyword>
<evidence type="ECO:0000256" key="2">
    <source>
        <dbReference type="ARBA" id="ARBA00012543"/>
    </source>
</evidence>
<dbReference type="GO" id="GO:0006031">
    <property type="term" value="P:chitin biosynthetic process"/>
    <property type="evidence" value="ECO:0007669"/>
    <property type="project" value="TreeGrafter"/>
</dbReference>
<dbReference type="Proteomes" id="UP000242875">
    <property type="component" value="Unassembled WGS sequence"/>
</dbReference>
<feature type="domain" description="Cytochrome b5 heme-binding" evidence="15">
    <location>
        <begin position="1004"/>
        <end position="1063"/>
    </location>
</feature>
<evidence type="ECO:0000259" key="16">
    <source>
        <dbReference type="PROSITE" id="PS51456"/>
    </source>
</evidence>
<dbReference type="InterPro" id="IPR027417">
    <property type="entry name" value="P-loop_NTPase"/>
</dbReference>
<evidence type="ECO:0000256" key="3">
    <source>
        <dbReference type="ARBA" id="ARBA00022475"/>
    </source>
</evidence>
<evidence type="ECO:0000256" key="5">
    <source>
        <dbReference type="ARBA" id="ARBA00022679"/>
    </source>
</evidence>
<evidence type="ECO:0000259" key="15">
    <source>
        <dbReference type="PROSITE" id="PS50255"/>
    </source>
</evidence>
<evidence type="ECO:0000256" key="12">
    <source>
        <dbReference type="PROSITE-ProRule" id="PRU00782"/>
    </source>
</evidence>
<evidence type="ECO:0000256" key="4">
    <source>
        <dbReference type="ARBA" id="ARBA00022676"/>
    </source>
</evidence>
<keyword evidence="7 14" id="KW-1133">Transmembrane helix</keyword>
<dbReference type="PANTHER" id="PTHR22914">
    <property type="entry name" value="CHITIN SYNTHASE"/>
    <property type="match status" value="1"/>
</dbReference>
<dbReference type="SUPFAM" id="SSF53448">
    <property type="entry name" value="Nucleotide-diphospho-sugar transferases"/>
    <property type="match status" value="1"/>
</dbReference>
<feature type="transmembrane region" description="Helical" evidence="14">
    <location>
        <begin position="941"/>
        <end position="957"/>
    </location>
</feature>
<dbReference type="PROSITE" id="PS50255">
    <property type="entry name" value="CYTOCHROME_B5_2"/>
    <property type="match status" value="1"/>
</dbReference>
<dbReference type="InterPro" id="IPR029044">
    <property type="entry name" value="Nucleotide-diphossugar_trans"/>
</dbReference>
<dbReference type="SUPFAM" id="SSF109715">
    <property type="entry name" value="DEK C-terminal domain"/>
    <property type="match status" value="1"/>
</dbReference>
<feature type="region of interest" description="Disordered" evidence="13">
    <location>
        <begin position="1917"/>
        <end position="1937"/>
    </location>
</feature>
<keyword evidence="11" id="KW-0325">Glycoprotein</keyword>
<dbReference type="EC" id="2.4.1.16" evidence="2"/>
<keyword evidence="4" id="KW-0328">Glycosyltransferase</keyword>
<dbReference type="PROSITE" id="PS51456">
    <property type="entry name" value="MYOSIN_MOTOR"/>
    <property type="match status" value="1"/>
</dbReference>
<feature type="region of interest" description="Disordered" evidence="13">
    <location>
        <begin position="794"/>
        <end position="821"/>
    </location>
</feature>
<keyword evidence="12" id="KW-0067">ATP-binding</keyword>
<dbReference type="Pfam" id="PF08766">
    <property type="entry name" value="DEK_C"/>
    <property type="match status" value="1"/>
</dbReference>
<feature type="transmembrane region" description="Helical" evidence="14">
    <location>
        <begin position="1699"/>
        <end position="1722"/>
    </location>
</feature>
<keyword evidence="3" id="KW-1003">Cell membrane</keyword>
<protein>
    <recommendedName>
        <fullName evidence="2">chitin synthase</fullName>
        <ecNumber evidence="2">2.4.1.16</ecNumber>
    </recommendedName>
</protein>
<dbReference type="Pfam" id="PF00173">
    <property type="entry name" value="Cyt-b5"/>
    <property type="match status" value="1"/>
</dbReference>
<dbReference type="GO" id="GO:0030428">
    <property type="term" value="C:cell septum"/>
    <property type="evidence" value="ECO:0007669"/>
    <property type="project" value="TreeGrafter"/>
</dbReference>
<feature type="region of interest" description="Disordered" evidence="13">
    <location>
        <begin position="603"/>
        <end position="637"/>
    </location>
</feature>
<evidence type="ECO:0000256" key="1">
    <source>
        <dbReference type="ARBA" id="ARBA00004651"/>
    </source>
</evidence>
<dbReference type="GO" id="GO:0016459">
    <property type="term" value="C:myosin complex"/>
    <property type="evidence" value="ECO:0007669"/>
    <property type="project" value="UniProtKB-KW"/>
</dbReference>
<dbReference type="Gene3D" id="3.40.850.10">
    <property type="entry name" value="Kinesin motor domain"/>
    <property type="match status" value="1"/>
</dbReference>
<keyword evidence="12" id="KW-0547">Nucleotide-binding</keyword>
<dbReference type="GO" id="GO:0003779">
    <property type="term" value="F:actin binding"/>
    <property type="evidence" value="ECO:0007669"/>
    <property type="project" value="UniProtKB-KW"/>
</dbReference>
<dbReference type="GO" id="GO:0031505">
    <property type="term" value="P:fungal-type cell wall organization"/>
    <property type="evidence" value="ECO:0007669"/>
    <property type="project" value="TreeGrafter"/>
</dbReference>
<keyword evidence="12" id="KW-0009">Actin-binding</keyword>
<name>A0A261Y7S2_9FUNG</name>
<feature type="transmembrane region" description="Helical" evidence="14">
    <location>
        <begin position="978"/>
        <end position="1000"/>
    </location>
</feature>
<evidence type="ECO:0000259" key="17">
    <source>
        <dbReference type="PROSITE" id="PS51998"/>
    </source>
</evidence>
<dbReference type="EMBL" id="MVBO01000002">
    <property type="protein sequence ID" value="OZJ06628.1"/>
    <property type="molecule type" value="Genomic_DNA"/>
</dbReference>
<organism evidence="18 19">
    <name type="scientific">Bifiguratus adelaidae</name>
    <dbReference type="NCBI Taxonomy" id="1938954"/>
    <lineage>
        <taxon>Eukaryota</taxon>
        <taxon>Fungi</taxon>
        <taxon>Fungi incertae sedis</taxon>
        <taxon>Mucoromycota</taxon>
        <taxon>Mucoromycotina</taxon>
        <taxon>Endogonomycetes</taxon>
        <taxon>Endogonales</taxon>
        <taxon>Endogonales incertae sedis</taxon>
        <taxon>Bifiguratus</taxon>
    </lineage>
</organism>
<dbReference type="OrthoDB" id="370884at2759"/>
<evidence type="ECO:0000256" key="6">
    <source>
        <dbReference type="ARBA" id="ARBA00022692"/>
    </source>
</evidence>
<comment type="caution">
    <text evidence="12">Lacks conserved residue(s) required for the propagation of feature annotation.</text>
</comment>
<dbReference type="CDD" id="cd04190">
    <property type="entry name" value="Chitin_synth_C"/>
    <property type="match status" value="1"/>
</dbReference>
<dbReference type="Gene3D" id="1.10.10.60">
    <property type="entry name" value="Homeodomain-like"/>
    <property type="match status" value="1"/>
</dbReference>
<feature type="transmembrane region" description="Helical" evidence="14">
    <location>
        <begin position="1638"/>
        <end position="1661"/>
    </location>
</feature>
<dbReference type="PROSITE" id="PS51998">
    <property type="entry name" value="DEK_C"/>
    <property type="match status" value="1"/>
</dbReference>
<evidence type="ECO:0000256" key="10">
    <source>
        <dbReference type="ARBA" id="ARBA00023175"/>
    </source>
</evidence>
<feature type="transmembrane region" description="Helical" evidence="14">
    <location>
        <begin position="1250"/>
        <end position="1270"/>
    </location>
</feature>
<feature type="domain" description="DEK-C" evidence="17">
    <location>
        <begin position="1938"/>
        <end position="1993"/>
    </location>
</feature>
<dbReference type="InterPro" id="IPR001199">
    <property type="entry name" value="Cyt_B5-like_heme/steroid-bd"/>
</dbReference>
<evidence type="ECO:0000256" key="11">
    <source>
        <dbReference type="ARBA" id="ARBA00023180"/>
    </source>
</evidence>
<accession>A0A261Y7S2</accession>
<dbReference type="PANTHER" id="PTHR22914:SF45">
    <property type="entry name" value="CHITIN SYNTHASE"/>
    <property type="match status" value="1"/>
</dbReference>
<feature type="compositionally biased region" description="Polar residues" evidence="13">
    <location>
        <begin position="1919"/>
        <end position="1933"/>
    </location>
</feature>
<feature type="binding site" evidence="12">
    <location>
        <begin position="120"/>
        <end position="127"/>
    </location>
    <ligand>
        <name>ATP</name>
        <dbReference type="ChEBI" id="CHEBI:30616"/>
    </ligand>
</feature>
<dbReference type="GO" id="GO:0004100">
    <property type="term" value="F:chitin synthase activity"/>
    <property type="evidence" value="ECO:0007669"/>
    <property type="project" value="UniProtKB-EC"/>
</dbReference>
<dbReference type="Gene3D" id="1.20.120.720">
    <property type="entry name" value="Myosin VI head, motor domain, U50 subdomain"/>
    <property type="match status" value="1"/>
</dbReference>
<dbReference type="GO" id="GO:0003774">
    <property type="term" value="F:cytoskeletal motor activity"/>
    <property type="evidence" value="ECO:0007669"/>
    <property type="project" value="UniProtKB-UniRule"/>
</dbReference>
<keyword evidence="19" id="KW-1185">Reference proteome</keyword>
<evidence type="ECO:0000256" key="9">
    <source>
        <dbReference type="ARBA" id="ARBA00023136"/>
    </source>
</evidence>
<keyword evidence="8 12" id="KW-0518">Myosin</keyword>
<dbReference type="PRINTS" id="PR00193">
    <property type="entry name" value="MYOSINHEAVY"/>
</dbReference>
<dbReference type="Gene3D" id="1.20.58.530">
    <property type="match status" value="1"/>
</dbReference>
<gene>
    <name evidence="18" type="ORF">BZG36_00372</name>
</gene>
<feature type="domain" description="Myosin motor" evidence="16">
    <location>
        <begin position="12"/>
        <end position="776"/>
    </location>
</feature>
<dbReference type="Pfam" id="PF00063">
    <property type="entry name" value="Myosin_head"/>
    <property type="match status" value="1"/>
</dbReference>
<evidence type="ECO:0000256" key="13">
    <source>
        <dbReference type="SAM" id="MobiDB-lite"/>
    </source>
</evidence>
<dbReference type="Gene3D" id="1.10.10.820">
    <property type="match status" value="1"/>
</dbReference>
<keyword evidence="6 14" id="KW-0812">Transmembrane</keyword>
<reference evidence="18 19" key="1">
    <citation type="journal article" date="2017" name="Mycologia">
        <title>Bifiguratus adelaidae, gen. et sp. nov., a new member of Mucoromycotina in endophytic and soil-dwelling habitats.</title>
        <authorList>
            <person name="Torres-Cruz T.J."/>
            <person name="Billingsley Tobias T.L."/>
            <person name="Almatruk M."/>
            <person name="Hesse C."/>
            <person name="Kuske C.R."/>
            <person name="Desiro A."/>
            <person name="Benucci G.M."/>
            <person name="Bonito G."/>
            <person name="Stajich J.E."/>
            <person name="Dunlap C."/>
            <person name="Arnold A.E."/>
            <person name="Porras-Alfaro A."/>
        </authorList>
    </citation>
    <scope>NUCLEOTIDE SEQUENCE [LARGE SCALE GENOMIC DNA]</scope>
    <source>
        <strain evidence="18 19">AZ0501</strain>
    </source>
</reference>
<evidence type="ECO:0000256" key="8">
    <source>
        <dbReference type="ARBA" id="ARBA00023123"/>
    </source>
</evidence>
<dbReference type="InterPro" id="IPR036400">
    <property type="entry name" value="Cyt_B5-like_heme/steroid_sf"/>
</dbReference>
<evidence type="ECO:0000256" key="14">
    <source>
        <dbReference type="SAM" id="Phobius"/>
    </source>
</evidence>
<comment type="caution">
    <text evidence="18">The sequence shown here is derived from an EMBL/GenBank/DDBJ whole genome shotgun (WGS) entry which is preliminary data.</text>
</comment>
<feature type="transmembrane region" description="Helical" evidence="14">
    <location>
        <begin position="1673"/>
        <end position="1692"/>
    </location>
</feature>
<dbReference type="SUPFAM" id="SSF52540">
    <property type="entry name" value="P-loop containing nucleoside triphosphate hydrolases"/>
    <property type="match status" value="1"/>
</dbReference>